<feature type="compositionally biased region" description="Pro residues" evidence="1">
    <location>
        <begin position="223"/>
        <end position="233"/>
    </location>
</feature>
<feature type="region of interest" description="Disordered" evidence="1">
    <location>
        <begin position="71"/>
        <end position="412"/>
    </location>
</feature>
<feature type="compositionally biased region" description="Basic and acidic residues" evidence="1">
    <location>
        <begin position="365"/>
        <end position="412"/>
    </location>
</feature>
<dbReference type="AlphaFoldDB" id="A0AAQ3MAJ7"/>
<protein>
    <submittedName>
        <fullName evidence="2">Uncharacterized protein</fullName>
    </submittedName>
</protein>
<name>A0AAQ3MAJ7_9PEZI</name>
<dbReference type="Proteomes" id="UP001303373">
    <property type="component" value="Chromosome 14"/>
</dbReference>
<keyword evidence="3" id="KW-1185">Reference proteome</keyword>
<dbReference type="PANTHER" id="PTHR39609:SF1">
    <property type="entry name" value="RFEG"/>
    <property type="match status" value="1"/>
</dbReference>
<feature type="compositionally biased region" description="Polar residues" evidence="1">
    <location>
        <begin position="274"/>
        <end position="285"/>
    </location>
</feature>
<feature type="compositionally biased region" description="Basic and acidic residues" evidence="1">
    <location>
        <begin position="143"/>
        <end position="159"/>
    </location>
</feature>
<sequence length="412" mass="45490">MSSQNQREWFIPGEGIDRDVISTNIQRYLGNDATVRPGLGTTGPEQGVRGYWIKAYRNLTTAMISDLRRDTATWRQERSRGTRGTKEQSVYDDSRFAEPDPRSDNYVGSAAYYQSTGRAPPARRPDNEGNSPRAPDYGGPPPSRDRIPGGRPPADRMEIDSGGPSRNNGGYGQPDRGYQQDGRNPRPYAADGRSSYQPESQPIPPGYGRGAPPVTSPYGSAPGYPPVYPPQPQPGGGAPPGYMVQGGQYVPVSSAPAGYDPISIPPGRPDPQSYGGNVSYGQQLPPQGRDARYPQQEYPDARYAYPSPAATVQSLPARDSRDAVSSPPLISPYGAAPPPPQYDQYGRPQEHSAQRPPGDYSSNSRDPKLGRDPRDHERELEKERAERERERERERPRRGTREPERDGRRHPR</sequence>
<dbReference type="EMBL" id="CP138593">
    <property type="protein sequence ID" value="WPH05097.1"/>
    <property type="molecule type" value="Genomic_DNA"/>
</dbReference>
<organism evidence="2 3">
    <name type="scientific">Acrodontium crateriforme</name>
    <dbReference type="NCBI Taxonomy" id="150365"/>
    <lineage>
        <taxon>Eukaryota</taxon>
        <taxon>Fungi</taxon>
        <taxon>Dikarya</taxon>
        <taxon>Ascomycota</taxon>
        <taxon>Pezizomycotina</taxon>
        <taxon>Dothideomycetes</taxon>
        <taxon>Dothideomycetidae</taxon>
        <taxon>Mycosphaerellales</taxon>
        <taxon>Teratosphaeriaceae</taxon>
        <taxon>Acrodontium</taxon>
    </lineage>
</organism>
<dbReference type="PANTHER" id="PTHR39609">
    <property type="entry name" value="RFEG-RELATED"/>
    <property type="match status" value="1"/>
</dbReference>
<evidence type="ECO:0000256" key="1">
    <source>
        <dbReference type="SAM" id="MobiDB-lite"/>
    </source>
</evidence>
<feature type="compositionally biased region" description="Basic and acidic residues" evidence="1">
    <location>
        <begin position="71"/>
        <end position="86"/>
    </location>
</feature>
<accession>A0AAQ3MAJ7</accession>
<gene>
    <name evidence="2" type="ORF">R9X50_00799800</name>
</gene>
<proteinExistence type="predicted"/>
<evidence type="ECO:0000313" key="2">
    <source>
        <dbReference type="EMBL" id="WPH05097.1"/>
    </source>
</evidence>
<evidence type="ECO:0000313" key="3">
    <source>
        <dbReference type="Proteomes" id="UP001303373"/>
    </source>
</evidence>
<feature type="compositionally biased region" description="Basic and acidic residues" evidence="1">
    <location>
        <begin position="92"/>
        <end position="103"/>
    </location>
</feature>
<reference evidence="2 3" key="1">
    <citation type="submission" date="2023-11" db="EMBL/GenBank/DDBJ databases">
        <title>An acidophilic fungus is an integral part of prey digestion in a carnivorous sundew plant.</title>
        <authorList>
            <person name="Tsai I.J."/>
        </authorList>
    </citation>
    <scope>NUCLEOTIDE SEQUENCE [LARGE SCALE GENOMIC DNA]</scope>
    <source>
        <strain evidence="2">169a</strain>
    </source>
</reference>